<accession>A0A226EB36</accession>
<proteinExistence type="predicted"/>
<evidence type="ECO:0000256" key="1">
    <source>
        <dbReference type="SAM" id="Phobius"/>
    </source>
</evidence>
<evidence type="ECO:0000313" key="3">
    <source>
        <dbReference type="Proteomes" id="UP000198287"/>
    </source>
</evidence>
<protein>
    <submittedName>
        <fullName evidence="2">Uncharacterized protein</fullName>
    </submittedName>
</protein>
<reference evidence="2 3" key="1">
    <citation type="submission" date="2015-12" db="EMBL/GenBank/DDBJ databases">
        <title>The genome of Folsomia candida.</title>
        <authorList>
            <person name="Faddeeva A."/>
            <person name="Derks M.F."/>
            <person name="Anvar Y."/>
            <person name="Smit S."/>
            <person name="Van Straalen N."/>
            <person name="Roelofs D."/>
        </authorList>
    </citation>
    <scope>NUCLEOTIDE SEQUENCE [LARGE SCALE GENOMIC DNA]</scope>
    <source>
        <strain evidence="2 3">VU population</strain>
        <tissue evidence="2">Whole body</tissue>
    </source>
</reference>
<dbReference type="AlphaFoldDB" id="A0A226EB36"/>
<dbReference type="EMBL" id="LNIX01000005">
    <property type="protein sequence ID" value="OXA54775.1"/>
    <property type="molecule type" value="Genomic_DNA"/>
</dbReference>
<keyword evidence="1" id="KW-0812">Transmembrane</keyword>
<dbReference type="Proteomes" id="UP000198287">
    <property type="component" value="Unassembled WGS sequence"/>
</dbReference>
<name>A0A226EB36_FOLCA</name>
<keyword evidence="3" id="KW-1185">Reference proteome</keyword>
<keyword evidence="1" id="KW-0472">Membrane</keyword>
<comment type="caution">
    <text evidence="2">The sequence shown here is derived from an EMBL/GenBank/DDBJ whole genome shotgun (WGS) entry which is preliminary data.</text>
</comment>
<keyword evidence="1" id="KW-1133">Transmembrane helix</keyword>
<feature type="transmembrane region" description="Helical" evidence="1">
    <location>
        <begin position="21"/>
        <end position="39"/>
    </location>
</feature>
<evidence type="ECO:0000313" key="2">
    <source>
        <dbReference type="EMBL" id="OXA54775.1"/>
    </source>
</evidence>
<gene>
    <name evidence="2" type="ORF">Fcan01_10650</name>
</gene>
<organism evidence="2 3">
    <name type="scientific">Folsomia candida</name>
    <name type="common">Springtail</name>
    <dbReference type="NCBI Taxonomy" id="158441"/>
    <lineage>
        <taxon>Eukaryota</taxon>
        <taxon>Metazoa</taxon>
        <taxon>Ecdysozoa</taxon>
        <taxon>Arthropoda</taxon>
        <taxon>Hexapoda</taxon>
        <taxon>Collembola</taxon>
        <taxon>Entomobryomorpha</taxon>
        <taxon>Isotomoidea</taxon>
        <taxon>Isotomidae</taxon>
        <taxon>Proisotominae</taxon>
        <taxon>Folsomia</taxon>
    </lineage>
</organism>
<sequence length="137" mass="15529">MQRIKPYSHRDDNKERSPLCSPCNLTFFLFMFLTGLFFFSCGVQPLSKNQESVKENEIVPPPRVVVVPAETPHGQETIYGNSNPQGFKNDISKQKANIKIVKTDSPTEYVERIYDEAVEKDSKKDSIISSTDNGVKQ</sequence>